<feature type="domain" description="Prion-inhibition and propagation HeLo" evidence="2">
    <location>
        <begin position="6"/>
        <end position="140"/>
    </location>
</feature>
<dbReference type="OrthoDB" id="1911848at2759"/>
<reference evidence="3" key="1">
    <citation type="submission" date="2022-10" db="EMBL/GenBank/DDBJ databases">
        <title>Tapping the CABI collections for fungal endophytes: first genome assemblies for Collariella, Neodidymelliopsis, Ascochyta clinopodiicola, Didymella pomorum, Didymosphaeria variabile, Neocosmospora piperis and Neocucurbitaria cava.</title>
        <authorList>
            <person name="Hill R."/>
        </authorList>
    </citation>
    <scope>NUCLEOTIDE SEQUENCE</scope>
    <source>
        <strain evidence="3">IMI 366586</strain>
    </source>
</reference>
<evidence type="ECO:0000313" key="4">
    <source>
        <dbReference type="Proteomes" id="UP001140502"/>
    </source>
</evidence>
<feature type="compositionally biased region" description="Low complexity" evidence="1">
    <location>
        <begin position="37"/>
        <end position="47"/>
    </location>
</feature>
<feature type="compositionally biased region" description="Polar residues" evidence="1">
    <location>
        <begin position="48"/>
        <end position="63"/>
    </location>
</feature>
<dbReference type="Proteomes" id="UP001140502">
    <property type="component" value="Unassembled WGS sequence"/>
</dbReference>
<accession>A0A9W8WCM4</accession>
<dbReference type="Pfam" id="PF14479">
    <property type="entry name" value="HeLo"/>
    <property type="match status" value="1"/>
</dbReference>
<protein>
    <recommendedName>
        <fullName evidence="2">Prion-inhibition and propagation HeLo domain-containing protein</fullName>
    </recommendedName>
</protein>
<evidence type="ECO:0000256" key="1">
    <source>
        <dbReference type="SAM" id="MobiDB-lite"/>
    </source>
</evidence>
<name>A0A9W8WCM4_9HYPO</name>
<comment type="caution">
    <text evidence="3">The sequence shown here is derived from an EMBL/GenBank/DDBJ whole genome shotgun (WGS) entry which is preliminary data.</text>
</comment>
<organism evidence="3 4">
    <name type="scientific">Fusarium piperis</name>
    <dbReference type="NCBI Taxonomy" id="1435070"/>
    <lineage>
        <taxon>Eukaryota</taxon>
        <taxon>Fungi</taxon>
        <taxon>Dikarya</taxon>
        <taxon>Ascomycota</taxon>
        <taxon>Pezizomycotina</taxon>
        <taxon>Sordariomycetes</taxon>
        <taxon>Hypocreomycetidae</taxon>
        <taxon>Hypocreales</taxon>
        <taxon>Nectriaceae</taxon>
        <taxon>Fusarium</taxon>
        <taxon>Fusarium solani species complex</taxon>
    </lineage>
</organism>
<dbReference type="Gene3D" id="1.20.120.1020">
    <property type="entry name" value="Prion-inhibition and propagation, HeLo domain"/>
    <property type="match status" value="1"/>
</dbReference>
<gene>
    <name evidence="3" type="ORF">N0V84_006003</name>
</gene>
<evidence type="ECO:0000313" key="3">
    <source>
        <dbReference type="EMBL" id="KAJ4320116.1"/>
    </source>
</evidence>
<keyword evidence="4" id="KW-1185">Reference proteome</keyword>
<dbReference type="AlphaFoldDB" id="A0A9W8WCM4"/>
<dbReference type="InterPro" id="IPR038305">
    <property type="entry name" value="HeLo_sf"/>
</dbReference>
<proteinExistence type="predicted"/>
<dbReference type="EMBL" id="JAPEUR010000113">
    <property type="protein sequence ID" value="KAJ4320116.1"/>
    <property type="molecule type" value="Genomic_DNA"/>
</dbReference>
<evidence type="ECO:0000259" key="2">
    <source>
        <dbReference type="Pfam" id="PF14479"/>
    </source>
</evidence>
<sequence length="372" mass="40502">MDYRIVEQTIFGILSEVYRCLERLNKLRGKYAMDLTPGLSSSSTPSGQVSQGTAPSLASAPTSTGLHNVDPLFSSPRVTAMLSRDTTIRQERSRAVSFFRKVNFGWSLSNDVSDRVKLEEALKTLKDLNDHLELILPSSGRSGNGVEVTGRLVALKMLSVAMEPTELRSIEEAMATRAGHTNLYQAIHTAAIVKAKRLEGGVSPSELDRVVLQVDMLLGPQGPSQGKSTRTLCKLQSDGSTVLVEGAQYPNSLPDADVQLLNKRIATLALLLKLAGHPYFKSLPGCHGYIRYSHTRFGLVYSLPDLADPIRGAVSLYSLLPTTSRRKLETVGMTKRSRTGQGAIDFSPLGSVSFFLSGGEIKLTVAELRNWP</sequence>
<feature type="region of interest" description="Disordered" evidence="1">
    <location>
        <begin position="37"/>
        <end position="63"/>
    </location>
</feature>
<dbReference type="InterPro" id="IPR029498">
    <property type="entry name" value="HeLo_dom"/>
</dbReference>